<proteinExistence type="predicted"/>
<dbReference type="AlphaFoldDB" id="A0ABD2ZYF1"/>
<evidence type="ECO:0000313" key="2">
    <source>
        <dbReference type="EMBL" id="KAL3524491.1"/>
    </source>
</evidence>
<evidence type="ECO:0000313" key="3">
    <source>
        <dbReference type="Proteomes" id="UP001630127"/>
    </source>
</evidence>
<reference evidence="2 3" key="1">
    <citation type="submission" date="2024-11" db="EMBL/GenBank/DDBJ databases">
        <title>A near-complete genome assembly of Cinchona calisaya.</title>
        <authorList>
            <person name="Lian D.C."/>
            <person name="Zhao X.W."/>
            <person name="Wei L."/>
        </authorList>
    </citation>
    <scope>NUCLEOTIDE SEQUENCE [LARGE SCALE GENOMIC DNA]</scope>
    <source>
        <tissue evidence="2">Nenye</tissue>
    </source>
</reference>
<name>A0ABD2ZYF1_9GENT</name>
<comment type="caution">
    <text evidence="2">The sequence shown here is derived from an EMBL/GenBank/DDBJ whole genome shotgun (WGS) entry which is preliminary data.</text>
</comment>
<gene>
    <name evidence="2" type="ORF">ACH5RR_017325</name>
</gene>
<dbReference type="Proteomes" id="UP001630127">
    <property type="component" value="Unassembled WGS sequence"/>
</dbReference>
<feature type="transmembrane region" description="Helical" evidence="1">
    <location>
        <begin position="67"/>
        <end position="88"/>
    </location>
</feature>
<organism evidence="2 3">
    <name type="scientific">Cinchona calisaya</name>
    <dbReference type="NCBI Taxonomy" id="153742"/>
    <lineage>
        <taxon>Eukaryota</taxon>
        <taxon>Viridiplantae</taxon>
        <taxon>Streptophyta</taxon>
        <taxon>Embryophyta</taxon>
        <taxon>Tracheophyta</taxon>
        <taxon>Spermatophyta</taxon>
        <taxon>Magnoliopsida</taxon>
        <taxon>eudicotyledons</taxon>
        <taxon>Gunneridae</taxon>
        <taxon>Pentapetalae</taxon>
        <taxon>asterids</taxon>
        <taxon>lamiids</taxon>
        <taxon>Gentianales</taxon>
        <taxon>Rubiaceae</taxon>
        <taxon>Cinchonoideae</taxon>
        <taxon>Cinchoneae</taxon>
        <taxon>Cinchona</taxon>
    </lineage>
</organism>
<accession>A0ABD2ZYF1</accession>
<protein>
    <submittedName>
        <fullName evidence="2">Uncharacterized protein</fullName>
    </submittedName>
</protein>
<keyword evidence="3" id="KW-1185">Reference proteome</keyword>
<keyword evidence="1" id="KW-0472">Membrane</keyword>
<sequence length="90" mass="10191">MDSRRETSHRNADRTSDRHGIAIAFQSYSESGLLCFRVHVLSPCRGYNLRGSFCSFLGKRWRRKVELVGFLVAICGCTDRAILMNAPLVL</sequence>
<evidence type="ECO:0000256" key="1">
    <source>
        <dbReference type="SAM" id="Phobius"/>
    </source>
</evidence>
<dbReference type="EMBL" id="JBJUIK010000007">
    <property type="protein sequence ID" value="KAL3524491.1"/>
    <property type="molecule type" value="Genomic_DNA"/>
</dbReference>
<keyword evidence="1" id="KW-0812">Transmembrane</keyword>
<keyword evidence="1" id="KW-1133">Transmembrane helix</keyword>